<name>A0ABS2SWZ0_9BACI</name>
<comment type="caution">
    <text evidence="1">The sequence shown here is derived from an EMBL/GenBank/DDBJ whole genome shotgun (WGS) entry which is preliminary data.</text>
</comment>
<dbReference type="RefSeq" id="WP_204467469.1">
    <property type="nucleotide sequence ID" value="NZ_JAFBCV010000011.1"/>
</dbReference>
<accession>A0ABS2SWZ0</accession>
<gene>
    <name evidence="1" type="ORF">JOC54_003332</name>
</gene>
<organism evidence="1 2">
    <name type="scientific">Shouchella xiaoxiensis</name>
    <dbReference type="NCBI Taxonomy" id="766895"/>
    <lineage>
        <taxon>Bacteria</taxon>
        <taxon>Bacillati</taxon>
        <taxon>Bacillota</taxon>
        <taxon>Bacilli</taxon>
        <taxon>Bacillales</taxon>
        <taxon>Bacillaceae</taxon>
        <taxon>Shouchella</taxon>
    </lineage>
</organism>
<reference evidence="1" key="1">
    <citation type="submission" date="2021-01" db="EMBL/GenBank/DDBJ databases">
        <title>Genomic Encyclopedia of Type Strains, Phase IV (KMG-IV): sequencing the most valuable type-strain genomes for metagenomic binning, comparative biology and taxonomic classification.</title>
        <authorList>
            <person name="Goeker M."/>
        </authorList>
    </citation>
    <scope>NUCLEOTIDE SEQUENCE</scope>
    <source>
        <strain evidence="1">DSM 21943</strain>
    </source>
</reference>
<evidence type="ECO:0000313" key="2">
    <source>
        <dbReference type="Proteomes" id="UP001179280"/>
    </source>
</evidence>
<sequence>MDSVLTLTLSFYDEVPVIRELAESKIRERSLEEDSLLMVDLKLTEIIGKLGLATDEEEKAVLEQDYHILLEKKKRLRQQ</sequence>
<evidence type="ECO:0000313" key="1">
    <source>
        <dbReference type="EMBL" id="MBM7840052.1"/>
    </source>
</evidence>
<protein>
    <submittedName>
        <fullName evidence="1">Uncharacterized protein</fullName>
    </submittedName>
</protein>
<dbReference type="EMBL" id="JAFBCV010000011">
    <property type="protein sequence ID" value="MBM7840052.1"/>
    <property type="molecule type" value="Genomic_DNA"/>
</dbReference>
<dbReference type="Proteomes" id="UP001179280">
    <property type="component" value="Unassembled WGS sequence"/>
</dbReference>
<keyword evidence="2" id="KW-1185">Reference proteome</keyword>
<proteinExistence type="predicted"/>